<gene>
    <name evidence="1" type="ORF">METZ01_LOCUS221372</name>
</gene>
<reference evidence="1" key="1">
    <citation type="submission" date="2018-05" db="EMBL/GenBank/DDBJ databases">
        <authorList>
            <person name="Lanie J.A."/>
            <person name="Ng W.-L."/>
            <person name="Kazmierczak K.M."/>
            <person name="Andrzejewski T.M."/>
            <person name="Davidsen T.M."/>
            <person name="Wayne K.J."/>
            <person name="Tettelin H."/>
            <person name="Glass J.I."/>
            <person name="Rusch D."/>
            <person name="Podicherti R."/>
            <person name="Tsui H.-C.T."/>
            <person name="Winkler M.E."/>
        </authorList>
    </citation>
    <scope>NUCLEOTIDE SEQUENCE</scope>
</reference>
<feature type="non-terminal residue" evidence="1">
    <location>
        <position position="1"/>
    </location>
</feature>
<accession>A0A382FZP9</accession>
<evidence type="ECO:0000313" key="1">
    <source>
        <dbReference type="EMBL" id="SVB68518.1"/>
    </source>
</evidence>
<dbReference type="AlphaFoldDB" id="A0A382FZP9"/>
<name>A0A382FZP9_9ZZZZ</name>
<protein>
    <submittedName>
        <fullName evidence="1">Uncharacterized protein</fullName>
    </submittedName>
</protein>
<dbReference type="EMBL" id="UINC01052786">
    <property type="protein sequence ID" value="SVB68518.1"/>
    <property type="molecule type" value="Genomic_DNA"/>
</dbReference>
<organism evidence="1">
    <name type="scientific">marine metagenome</name>
    <dbReference type="NCBI Taxonomy" id="408172"/>
    <lineage>
        <taxon>unclassified sequences</taxon>
        <taxon>metagenomes</taxon>
        <taxon>ecological metagenomes</taxon>
    </lineage>
</organism>
<sequence length="51" mass="5282">VVDITLFESDATLSSGFSATDTVRCVTANDGTSDGNTEYAEIVISSTGPEH</sequence>
<proteinExistence type="predicted"/>